<accession>F4BUN6</accession>
<organism evidence="3 4">
    <name type="scientific">Methanothrix soehngenii (strain ATCC 5969 / DSM 3671 / JCM 10134 / NBRC 103675 / OCM 69 / GP-6)</name>
    <name type="common">Methanosaeta concilii</name>
    <dbReference type="NCBI Taxonomy" id="990316"/>
    <lineage>
        <taxon>Archaea</taxon>
        <taxon>Methanobacteriati</taxon>
        <taxon>Methanobacteriota</taxon>
        <taxon>Stenosarchaea group</taxon>
        <taxon>Methanomicrobia</taxon>
        <taxon>Methanotrichales</taxon>
        <taxon>Methanotrichaceae</taxon>
        <taxon>Methanothrix</taxon>
    </lineage>
</organism>
<dbReference type="PANTHER" id="PTHR33055">
    <property type="entry name" value="TRANSPOSASE FOR INSERTION SEQUENCE ELEMENT IS1111A"/>
    <property type="match status" value="1"/>
</dbReference>
<dbReference type="InterPro" id="IPR003346">
    <property type="entry name" value="Transposase_20"/>
</dbReference>
<dbReference type="Pfam" id="PF02371">
    <property type="entry name" value="Transposase_20"/>
    <property type="match status" value="1"/>
</dbReference>
<dbReference type="GO" id="GO:0006313">
    <property type="term" value="P:DNA transposition"/>
    <property type="evidence" value="ECO:0007669"/>
    <property type="project" value="InterPro"/>
</dbReference>
<dbReference type="NCBIfam" id="NF033542">
    <property type="entry name" value="transpos_IS110"/>
    <property type="match status" value="1"/>
</dbReference>
<proteinExistence type="predicted"/>
<evidence type="ECO:0000313" key="4">
    <source>
        <dbReference type="Proteomes" id="UP000007807"/>
    </source>
</evidence>
<gene>
    <name evidence="3" type="ordered locus">MCON_0214</name>
</gene>
<dbReference type="InterPro" id="IPR002525">
    <property type="entry name" value="Transp_IS110-like_N"/>
</dbReference>
<keyword evidence="4" id="KW-1185">Reference proteome</keyword>
<evidence type="ECO:0000313" key="3">
    <source>
        <dbReference type="EMBL" id="AEB67111.1"/>
    </source>
</evidence>
<evidence type="ECO:0000259" key="2">
    <source>
        <dbReference type="Pfam" id="PF02371"/>
    </source>
</evidence>
<dbReference type="Proteomes" id="UP000007807">
    <property type="component" value="Chromosome"/>
</dbReference>
<dbReference type="InParanoid" id="F4BUN6"/>
<dbReference type="PANTHER" id="PTHR33055:SF13">
    <property type="entry name" value="TRANSPOSASE"/>
    <property type="match status" value="1"/>
</dbReference>
<dbReference type="KEGG" id="mcj:MCON_0214"/>
<protein>
    <submittedName>
        <fullName evidence="3">Transposase, IS116/IS110/IS902 family</fullName>
    </submittedName>
</protein>
<sequence>MLSLIWAVKADKFMGRLIPRLKPANIPRIRDCVIERVWEIIPYKGMIICPYQAETYMKKRRERVCGADVHKDLIVATITGDEVPSIRENFGTTKSELDRFRNWLADNKCEQVAFEATGVYWIPIYDVLSRTIDTIVANPLQIKSIPNDKSDSKDSKRIATLCLNNQIKRSRVFSDEDRELRNLTRARSGYVKTRTQFKNRIHKYLSSNGIKLSSSMDDIFCKSGTHIIRGLAEDKPVEEILKGIPSGKIRKKQDEIRSALANELSETNRMLISDSLEIMDNVESKIEKTSLNILKKIQNKSKDLAIVMSIPGIAFISGSVILSEIGNYRDFQTPEQLAKWCGLNPGENESAGKKRKCGITKRGSKYIRVVLVEAAQTIANMKNTGLSRFYKRLSKKKEHNVAIVAVARKLICLIYHLLINQEFYQEVDCRKRKKGRNESCHEPSLKDEHLTDKVAAIVDAFYGMSDSSRKKALLRALEDISVNKPDQKRSSDGGG</sequence>
<dbReference type="STRING" id="990316.MCON_0214"/>
<dbReference type="InterPro" id="IPR047650">
    <property type="entry name" value="Transpos_IS110"/>
</dbReference>
<feature type="domain" description="Transposase IS116/IS110/IS902 C-terminal" evidence="2">
    <location>
        <begin position="306"/>
        <end position="390"/>
    </location>
</feature>
<dbReference type="GO" id="GO:0003677">
    <property type="term" value="F:DNA binding"/>
    <property type="evidence" value="ECO:0007669"/>
    <property type="project" value="InterPro"/>
</dbReference>
<dbReference type="AlphaFoldDB" id="F4BUN6"/>
<dbReference type="Pfam" id="PF01548">
    <property type="entry name" value="DEDD_Tnp_IS110"/>
    <property type="match status" value="1"/>
</dbReference>
<dbReference type="GO" id="GO:0004803">
    <property type="term" value="F:transposase activity"/>
    <property type="evidence" value="ECO:0007669"/>
    <property type="project" value="InterPro"/>
</dbReference>
<evidence type="ECO:0000259" key="1">
    <source>
        <dbReference type="Pfam" id="PF01548"/>
    </source>
</evidence>
<dbReference type="HOGENOM" id="CLU_036902_11_0_2"/>
<name>F4BUN6_METSG</name>
<feature type="domain" description="Transposase IS110-like N-terminal" evidence="1">
    <location>
        <begin position="65"/>
        <end position="206"/>
    </location>
</feature>
<reference evidence="3 4" key="1">
    <citation type="journal article" date="2011" name="J. Bacteriol.">
        <title>Complete genome sequence of Methanosaeta concilii, a specialist in aceticlastic methanogenesis.</title>
        <authorList>
            <person name="Barber R.D."/>
            <person name="Zhang L."/>
            <person name="Harnack M."/>
            <person name="Olson M.V."/>
            <person name="Kaul R."/>
            <person name="Ingram-Smith C."/>
            <person name="Smith K.S."/>
        </authorList>
    </citation>
    <scope>NUCLEOTIDE SEQUENCE [LARGE SCALE GENOMIC DNA]</scope>
    <source>
        <strain evidence="4">ATCC 5969 / DSM 3671 / JCM 10134 / NBRC 103675 / OCM 69 / GP-6</strain>
    </source>
</reference>
<dbReference type="EMBL" id="CP002565">
    <property type="protein sequence ID" value="AEB67111.1"/>
    <property type="molecule type" value="Genomic_DNA"/>
</dbReference>